<evidence type="ECO:0000256" key="1">
    <source>
        <dbReference type="ARBA" id="ARBA00004123"/>
    </source>
</evidence>
<dbReference type="PROSITE" id="PS50807">
    <property type="entry name" value="GCM"/>
    <property type="match status" value="1"/>
</dbReference>
<dbReference type="InterPro" id="IPR036115">
    <property type="entry name" value="GCM_dom_sf"/>
</dbReference>
<dbReference type="GO" id="GO:0001228">
    <property type="term" value="F:DNA-binding transcription activator activity, RNA polymerase II-specific"/>
    <property type="evidence" value="ECO:0007669"/>
    <property type="project" value="InterPro"/>
</dbReference>
<name>A0A8T2JND2_9PIPI</name>
<evidence type="ECO:0000259" key="8">
    <source>
        <dbReference type="PROSITE" id="PS50807"/>
    </source>
</evidence>
<evidence type="ECO:0000256" key="3">
    <source>
        <dbReference type="ARBA" id="ARBA00023015"/>
    </source>
</evidence>
<dbReference type="Proteomes" id="UP000812440">
    <property type="component" value="Chromosome 5"/>
</dbReference>
<comment type="caution">
    <text evidence="9">The sequence shown here is derived from an EMBL/GenBank/DDBJ whole genome shotgun (WGS) entry which is preliminary data.</text>
</comment>
<evidence type="ECO:0000256" key="4">
    <source>
        <dbReference type="ARBA" id="ARBA00023125"/>
    </source>
</evidence>
<feature type="domain" description="GCM" evidence="8">
    <location>
        <begin position="22"/>
        <end position="177"/>
    </location>
</feature>
<dbReference type="InterPro" id="IPR043020">
    <property type="entry name" value="GCM_large"/>
</dbReference>
<evidence type="ECO:0000256" key="6">
    <source>
        <dbReference type="ARBA" id="ARBA00023242"/>
    </source>
</evidence>
<accession>A0A8T2JND2</accession>
<proteinExistence type="predicted"/>
<evidence type="ECO:0000313" key="10">
    <source>
        <dbReference type="Proteomes" id="UP000812440"/>
    </source>
</evidence>
<feature type="compositionally biased region" description="Basic and acidic residues" evidence="7">
    <location>
        <begin position="158"/>
        <end position="175"/>
    </location>
</feature>
<dbReference type="EMBL" id="JAACNH010000004">
    <property type="protein sequence ID" value="KAG8444927.1"/>
    <property type="molecule type" value="Genomic_DNA"/>
</dbReference>
<protein>
    <recommendedName>
        <fullName evidence="8">GCM domain-containing protein</fullName>
    </recommendedName>
</protein>
<dbReference type="InterPro" id="IPR039791">
    <property type="entry name" value="GCM"/>
</dbReference>
<dbReference type="PANTHER" id="PTHR12414:SF6">
    <property type="entry name" value="CHORION-SPECIFIC TRANSCRIPTION FACTOR GCMA"/>
    <property type="match status" value="1"/>
</dbReference>
<comment type="subcellular location">
    <subcellularLocation>
        <location evidence="1">Nucleus</location>
    </subcellularLocation>
</comment>
<dbReference type="GO" id="GO:0042063">
    <property type="term" value="P:gliogenesis"/>
    <property type="evidence" value="ECO:0007669"/>
    <property type="project" value="TreeGrafter"/>
</dbReference>
<dbReference type="SUPFAM" id="SSF90073">
    <property type="entry name" value="GCM domain"/>
    <property type="match status" value="1"/>
</dbReference>
<keyword evidence="2" id="KW-0217">Developmental protein</keyword>
<dbReference type="InterPro" id="IPR043021">
    <property type="entry name" value="GCM_small"/>
</dbReference>
<evidence type="ECO:0000256" key="7">
    <source>
        <dbReference type="SAM" id="MobiDB-lite"/>
    </source>
</evidence>
<keyword evidence="4" id="KW-0238">DNA-binding</keyword>
<dbReference type="Gene3D" id="2.20.25.670">
    <property type="entry name" value="GCM domain, large subdomain"/>
    <property type="match status" value="1"/>
</dbReference>
<dbReference type="GO" id="GO:0005634">
    <property type="term" value="C:nucleus"/>
    <property type="evidence" value="ECO:0007669"/>
    <property type="project" value="UniProtKB-SubCell"/>
</dbReference>
<keyword evidence="10" id="KW-1185">Reference proteome</keyword>
<reference evidence="9" key="1">
    <citation type="thesis" date="2020" institute="ProQuest LLC" country="789 East Eisenhower Parkway, Ann Arbor, MI, USA">
        <title>Comparative Genomics and Chromosome Evolution.</title>
        <authorList>
            <person name="Mudd A.B."/>
        </authorList>
    </citation>
    <scope>NUCLEOTIDE SEQUENCE</scope>
    <source>
        <strain evidence="9">Female2</strain>
        <tissue evidence="9">Blood</tissue>
    </source>
</reference>
<dbReference type="GO" id="GO:0000978">
    <property type="term" value="F:RNA polymerase II cis-regulatory region sequence-specific DNA binding"/>
    <property type="evidence" value="ECO:0007669"/>
    <property type="project" value="TreeGrafter"/>
</dbReference>
<feature type="region of interest" description="Disordered" evidence="7">
    <location>
        <begin position="157"/>
        <end position="179"/>
    </location>
</feature>
<dbReference type="PANTHER" id="PTHR12414">
    <property type="entry name" value="GLIAL CELLS MISSING RELATED/GLIDE"/>
    <property type="match status" value="1"/>
</dbReference>
<dbReference type="OrthoDB" id="6241117at2759"/>
<dbReference type="InterPro" id="IPR003902">
    <property type="entry name" value="Tscrpt_reg_GCM"/>
</dbReference>
<keyword evidence="6" id="KW-0539">Nucleus</keyword>
<dbReference type="AlphaFoldDB" id="A0A8T2JND2"/>
<keyword evidence="3" id="KW-0805">Transcription regulation</keyword>
<gene>
    <name evidence="9" type="ORF">GDO86_009908</name>
</gene>
<evidence type="ECO:0000313" key="9">
    <source>
        <dbReference type="EMBL" id="KAG8444927.1"/>
    </source>
</evidence>
<dbReference type="Pfam" id="PF03615">
    <property type="entry name" value="GCM"/>
    <property type="match status" value="1"/>
</dbReference>
<organism evidence="9 10">
    <name type="scientific">Hymenochirus boettgeri</name>
    <name type="common">Congo dwarf clawed frog</name>
    <dbReference type="NCBI Taxonomy" id="247094"/>
    <lineage>
        <taxon>Eukaryota</taxon>
        <taxon>Metazoa</taxon>
        <taxon>Chordata</taxon>
        <taxon>Craniata</taxon>
        <taxon>Vertebrata</taxon>
        <taxon>Euteleostomi</taxon>
        <taxon>Amphibia</taxon>
        <taxon>Batrachia</taxon>
        <taxon>Anura</taxon>
        <taxon>Pipoidea</taxon>
        <taxon>Pipidae</taxon>
        <taxon>Pipinae</taxon>
        <taxon>Hymenochirus</taxon>
    </lineage>
</organism>
<evidence type="ECO:0000256" key="5">
    <source>
        <dbReference type="ARBA" id="ARBA00023163"/>
    </source>
</evidence>
<sequence>MLRISFDTAMERECSGTESKGINWDINDMKLPQDPENMDWFQEWPDSYVKHIYSSTDRNAQRHLSGWAMRNTNNHNSRILKKSCLGVLVCSNDCTVSDGRKIYLRPAICDKARQKQQSKRCPNCGGSLKLISCRGHGGFPVTNFWRHEGPFIYFQTKGVHDHPKPETKLESESRKTGHKKRTAVVSSSLGLKRSRNGQVSIEENSDLDNISCMPLGQESLLPLYDFNDMDMEPSARDNVLNNCFSQTKCYNSAKDSDHLQNLSDIELSVNLQKDNQNDSSKINGVDFISSTMEFDIDNEDQQTWNRAFFAKSPNVQPLENLSWEKSTLHNFLDLNSQQISNTQPTIRGNLLSLNLVDDVHQGILHVSNSNNASSAAVYRICQEESYLFRCNPSHFSPIL</sequence>
<evidence type="ECO:0000256" key="2">
    <source>
        <dbReference type="ARBA" id="ARBA00022473"/>
    </source>
</evidence>
<dbReference type="FunFam" id="3.30.70.3530:FF:000001">
    <property type="entry name" value="Chorion-specific transcription factor GCMb"/>
    <property type="match status" value="1"/>
</dbReference>
<dbReference type="Gene3D" id="3.30.70.3530">
    <property type="entry name" value="GCM motif"/>
    <property type="match status" value="1"/>
</dbReference>
<keyword evidence="5" id="KW-0804">Transcription</keyword>